<proteinExistence type="predicted"/>
<dbReference type="Proteomes" id="UP000799755">
    <property type="component" value="Unassembled WGS sequence"/>
</dbReference>
<keyword evidence="2" id="KW-1185">Reference proteome</keyword>
<accession>A0ACB6QFX7</accession>
<name>A0ACB6QFX7_9PLEO</name>
<evidence type="ECO:0000313" key="2">
    <source>
        <dbReference type="Proteomes" id="UP000799755"/>
    </source>
</evidence>
<evidence type="ECO:0000313" key="1">
    <source>
        <dbReference type="EMBL" id="KAF2465022.1"/>
    </source>
</evidence>
<reference evidence="1" key="1">
    <citation type="journal article" date="2020" name="Stud. Mycol.">
        <title>101 Dothideomycetes genomes: a test case for predicting lifestyles and emergence of pathogens.</title>
        <authorList>
            <person name="Haridas S."/>
            <person name="Albert R."/>
            <person name="Binder M."/>
            <person name="Bloem J."/>
            <person name="Labutti K."/>
            <person name="Salamov A."/>
            <person name="Andreopoulos B."/>
            <person name="Baker S."/>
            <person name="Barry K."/>
            <person name="Bills G."/>
            <person name="Bluhm B."/>
            <person name="Cannon C."/>
            <person name="Castanera R."/>
            <person name="Culley D."/>
            <person name="Daum C."/>
            <person name="Ezra D."/>
            <person name="Gonzalez J."/>
            <person name="Henrissat B."/>
            <person name="Kuo A."/>
            <person name="Liang C."/>
            <person name="Lipzen A."/>
            <person name="Lutzoni F."/>
            <person name="Magnuson J."/>
            <person name="Mondo S."/>
            <person name="Nolan M."/>
            <person name="Ohm R."/>
            <person name="Pangilinan J."/>
            <person name="Park H.-J."/>
            <person name="Ramirez L."/>
            <person name="Alfaro M."/>
            <person name="Sun H."/>
            <person name="Tritt A."/>
            <person name="Yoshinaga Y."/>
            <person name="Zwiers L.-H."/>
            <person name="Turgeon B."/>
            <person name="Goodwin S."/>
            <person name="Spatafora J."/>
            <person name="Crous P."/>
            <person name="Grigoriev I."/>
        </authorList>
    </citation>
    <scope>NUCLEOTIDE SEQUENCE</scope>
    <source>
        <strain evidence="1">ATCC 200398</strain>
    </source>
</reference>
<sequence length="148" mass="17089">MLTIANTVKFAIRCILSHILFVVCIKITVFLVGQLPGKPFIVYAWLHVLLRGLWYCQNLYERSQRKSVTWEDFASLDKRARKLEKESAANIEKLKELKEKVAELRSWVMVDKIASELGILDDLGMDDKAKISQSNELSAHQVIETFHR</sequence>
<gene>
    <name evidence="1" type="ORF">BDR25DRAFT_318738</name>
</gene>
<comment type="caution">
    <text evidence="1">The sequence shown here is derived from an EMBL/GenBank/DDBJ whole genome shotgun (WGS) entry which is preliminary data.</text>
</comment>
<protein>
    <submittedName>
        <fullName evidence="1">Uncharacterized protein</fullName>
    </submittedName>
</protein>
<organism evidence="1 2">
    <name type="scientific">Lindgomyces ingoldianus</name>
    <dbReference type="NCBI Taxonomy" id="673940"/>
    <lineage>
        <taxon>Eukaryota</taxon>
        <taxon>Fungi</taxon>
        <taxon>Dikarya</taxon>
        <taxon>Ascomycota</taxon>
        <taxon>Pezizomycotina</taxon>
        <taxon>Dothideomycetes</taxon>
        <taxon>Pleosporomycetidae</taxon>
        <taxon>Pleosporales</taxon>
        <taxon>Lindgomycetaceae</taxon>
        <taxon>Lindgomyces</taxon>
    </lineage>
</organism>
<dbReference type="EMBL" id="MU003532">
    <property type="protein sequence ID" value="KAF2465022.1"/>
    <property type="molecule type" value="Genomic_DNA"/>
</dbReference>